<gene>
    <name evidence="6" type="primary">rsmI</name>
    <name evidence="8" type="ORF">A2228_01325</name>
</gene>
<evidence type="ECO:0000256" key="6">
    <source>
        <dbReference type="HAMAP-Rule" id="MF_01877"/>
    </source>
</evidence>
<dbReference type="Gene3D" id="3.30.950.10">
    <property type="entry name" value="Methyltransferase, Cobalt-precorrin-4 Transmethylase, Domain 2"/>
    <property type="match status" value="1"/>
</dbReference>
<keyword evidence="3 6" id="KW-0489">Methyltransferase</keyword>
<dbReference type="InterPro" id="IPR014776">
    <property type="entry name" value="4pyrrole_Mease_sub2"/>
</dbReference>
<dbReference type="EMBL" id="MFAK01000015">
    <property type="protein sequence ID" value="OGD75115.1"/>
    <property type="molecule type" value="Genomic_DNA"/>
</dbReference>
<dbReference type="HAMAP" id="MF_01877">
    <property type="entry name" value="16SrRNA_methyltr_I"/>
    <property type="match status" value="1"/>
</dbReference>
<comment type="similarity">
    <text evidence="6">Belongs to the methyltransferase superfamily. RsmI family.</text>
</comment>
<dbReference type="InterPro" id="IPR014777">
    <property type="entry name" value="4pyrrole_Mease_sub1"/>
</dbReference>
<reference evidence="8 9" key="1">
    <citation type="journal article" date="2016" name="Nat. Commun.">
        <title>Thousands of microbial genomes shed light on interconnected biogeochemical processes in an aquifer system.</title>
        <authorList>
            <person name="Anantharaman K."/>
            <person name="Brown C.T."/>
            <person name="Hug L.A."/>
            <person name="Sharon I."/>
            <person name="Castelle C.J."/>
            <person name="Probst A.J."/>
            <person name="Thomas B.C."/>
            <person name="Singh A."/>
            <person name="Wilkins M.J."/>
            <person name="Karaoz U."/>
            <person name="Brodie E.L."/>
            <person name="Williams K.H."/>
            <person name="Hubbard S.S."/>
            <person name="Banfield J.F."/>
        </authorList>
    </citation>
    <scope>NUCLEOTIDE SEQUENCE [LARGE SCALE GENOMIC DNA]</scope>
</reference>
<evidence type="ECO:0000256" key="3">
    <source>
        <dbReference type="ARBA" id="ARBA00022603"/>
    </source>
</evidence>
<proteinExistence type="inferred from homology"/>
<dbReference type="InterPro" id="IPR000878">
    <property type="entry name" value="4pyrrol_Mease"/>
</dbReference>
<organism evidence="8 9">
    <name type="scientific">Candidatus Collierbacteria bacterium RIFOXYA2_FULL_46_10</name>
    <dbReference type="NCBI Taxonomy" id="1817726"/>
    <lineage>
        <taxon>Bacteria</taxon>
        <taxon>Candidatus Collieribacteriota</taxon>
    </lineage>
</organism>
<keyword evidence="2 6" id="KW-0698">rRNA processing</keyword>
<dbReference type="Gene3D" id="3.40.1010.10">
    <property type="entry name" value="Cobalt-precorrin-4 Transmethylase, Domain 1"/>
    <property type="match status" value="1"/>
</dbReference>
<evidence type="ECO:0000256" key="2">
    <source>
        <dbReference type="ARBA" id="ARBA00022552"/>
    </source>
</evidence>
<comment type="catalytic activity">
    <reaction evidence="6">
        <text>cytidine(1402) in 16S rRNA + S-adenosyl-L-methionine = 2'-O-methylcytidine(1402) in 16S rRNA + S-adenosyl-L-homocysteine + H(+)</text>
        <dbReference type="Rhea" id="RHEA:42924"/>
        <dbReference type="Rhea" id="RHEA-COMP:10285"/>
        <dbReference type="Rhea" id="RHEA-COMP:10286"/>
        <dbReference type="ChEBI" id="CHEBI:15378"/>
        <dbReference type="ChEBI" id="CHEBI:57856"/>
        <dbReference type="ChEBI" id="CHEBI:59789"/>
        <dbReference type="ChEBI" id="CHEBI:74495"/>
        <dbReference type="ChEBI" id="CHEBI:82748"/>
        <dbReference type="EC" id="2.1.1.198"/>
    </reaction>
</comment>
<evidence type="ECO:0000256" key="5">
    <source>
        <dbReference type="ARBA" id="ARBA00022691"/>
    </source>
</evidence>
<name>A0A1F5F627_9BACT</name>
<dbReference type="PROSITE" id="PS01296">
    <property type="entry name" value="RSMI"/>
    <property type="match status" value="1"/>
</dbReference>
<dbReference type="PANTHER" id="PTHR46111">
    <property type="entry name" value="RIBOSOMAL RNA SMALL SUBUNIT METHYLTRANSFERASE I"/>
    <property type="match status" value="1"/>
</dbReference>
<evidence type="ECO:0000313" key="8">
    <source>
        <dbReference type="EMBL" id="OGD75115.1"/>
    </source>
</evidence>
<dbReference type="GO" id="GO:0070677">
    <property type="term" value="F:rRNA (cytosine-2'-O-)-methyltransferase activity"/>
    <property type="evidence" value="ECO:0007669"/>
    <property type="project" value="UniProtKB-UniRule"/>
</dbReference>
<dbReference type="SUPFAM" id="SSF53790">
    <property type="entry name" value="Tetrapyrrole methylase"/>
    <property type="match status" value="1"/>
</dbReference>
<keyword evidence="1 6" id="KW-0963">Cytoplasm</keyword>
<dbReference type="InterPro" id="IPR035996">
    <property type="entry name" value="4pyrrol_Methylase_sf"/>
</dbReference>
<protein>
    <recommendedName>
        <fullName evidence="6">Ribosomal RNA small subunit methyltransferase I</fullName>
        <ecNumber evidence="6">2.1.1.198</ecNumber>
    </recommendedName>
    <alternativeName>
        <fullName evidence="6">16S rRNA 2'-O-ribose C1402 methyltransferase</fullName>
    </alternativeName>
    <alternativeName>
        <fullName evidence="6">rRNA (cytidine-2'-O-)-methyltransferase RsmI</fullName>
    </alternativeName>
</protein>
<evidence type="ECO:0000259" key="7">
    <source>
        <dbReference type="Pfam" id="PF00590"/>
    </source>
</evidence>
<dbReference type="CDD" id="cd11648">
    <property type="entry name" value="RsmI"/>
    <property type="match status" value="1"/>
</dbReference>
<keyword evidence="5 6" id="KW-0949">S-adenosyl-L-methionine</keyword>
<comment type="subcellular location">
    <subcellularLocation>
        <location evidence="6">Cytoplasm</location>
    </subcellularLocation>
</comment>
<dbReference type="InterPro" id="IPR018063">
    <property type="entry name" value="SAM_MeTrfase_RsmI_CS"/>
</dbReference>
<dbReference type="NCBIfam" id="TIGR00096">
    <property type="entry name" value="16S rRNA (cytidine(1402)-2'-O)-methyltransferase"/>
    <property type="match status" value="1"/>
</dbReference>
<comment type="function">
    <text evidence="6">Catalyzes the 2'-O-methylation of the ribose of cytidine 1402 (C1402) in 16S rRNA.</text>
</comment>
<evidence type="ECO:0000256" key="1">
    <source>
        <dbReference type="ARBA" id="ARBA00022490"/>
    </source>
</evidence>
<dbReference type="PANTHER" id="PTHR46111:SF1">
    <property type="entry name" value="RIBOSOMAL RNA SMALL SUBUNIT METHYLTRANSFERASE I"/>
    <property type="match status" value="1"/>
</dbReference>
<feature type="domain" description="Tetrapyrrole methylase" evidence="7">
    <location>
        <begin position="5"/>
        <end position="215"/>
    </location>
</feature>
<dbReference type="GO" id="GO:0005737">
    <property type="term" value="C:cytoplasm"/>
    <property type="evidence" value="ECO:0007669"/>
    <property type="project" value="UniProtKB-SubCell"/>
</dbReference>
<evidence type="ECO:0000256" key="4">
    <source>
        <dbReference type="ARBA" id="ARBA00022679"/>
    </source>
</evidence>
<dbReference type="EC" id="2.1.1.198" evidence="6"/>
<dbReference type="InterPro" id="IPR008189">
    <property type="entry name" value="rRNA_ssu_MeTfrase_I"/>
</dbReference>
<keyword evidence="4 6" id="KW-0808">Transferase</keyword>
<accession>A0A1F5F627</accession>
<dbReference type="Proteomes" id="UP000176191">
    <property type="component" value="Unassembled WGS sequence"/>
</dbReference>
<dbReference type="Pfam" id="PF00590">
    <property type="entry name" value="TP_methylase"/>
    <property type="match status" value="1"/>
</dbReference>
<evidence type="ECO:0000313" key="9">
    <source>
        <dbReference type="Proteomes" id="UP000176191"/>
    </source>
</evidence>
<sequence>MNSGKLYVIGTPIGNLGDITLRAIESLGKIEILFCEDSRVSSRLINYLQEKNFFRGKPRYIPYNEFNEKRIWESVVTEVASGKQVGLVSDAGMPAISDPGYRAIKGCLDEKLEVEIIPGVTALTTALPWSGMGGEVMIYVGFLPKSSGKARRVLEGAYALMTKLPSTRVVLYVSPHRLVKDLELIKDVMGEVKGVLMRELTKMHQERREGTVEELIKMYQAKSVKGELVLVLQKGESE</sequence>
<dbReference type="PIRSF" id="PIRSF005917">
    <property type="entry name" value="MTase_YraL"/>
    <property type="match status" value="1"/>
</dbReference>
<comment type="caution">
    <text evidence="8">The sequence shown here is derived from an EMBL/GenBank/DDBJ whole genome shotgun (WGS) entry which is preliminary data.</text>
</comment>
<dbReference type="AlphaFoldDB" id="A0A1F5F627"/>